<comment type="catalytic activity">
    <reaction evidence="1">
        <text>2-phosphoglycolate + H2O = glycolate + phosphate</text>
        <dbReference type="Rhea" id="RHEA:14369"/>
        <dbReference type="ChEBI" id="CHEBI:15377"/>
        <dbReference type="ChEBI" id="CHEBI:29805"/>
        <dbReference type="ChEBI" id="CHEBI:43474"/>
        <dbReference type="ChEBI" id="CHEBI:58033"/>
        <dbReference type="EC" id="3.1.3.18"/>
    </reaction>
</comment>
<keyword evidence="5" id="KW-0378">Hydrolase</keyword>
<protein>
    <recommendedName>
        <fullName evidence="4">phosphoglycolate phosphatase</fullName>
        <ecNumber evidence="4">3.1.3.18</ecNumber>
    </recommendedName>
</protein>
<comment type="pathway">
    <text evidence="2">Organic acid metabolism; glycolate biosynthesis; glycolate from 2-phosphoglycolate: step 1/1.</text>
</comment>
<dbReference type="GO" id="GO:0008967">
    <property type="term" value="F:phosphoglycolate phosphatase activity"/>
    <property type="evidence" value="ECO:0007669"/>
    <property type="project" value="UniProtKB-EC"/>
</dbReference>
<dbReference type="Gene3D" id="3.40.50.1000">
    <property type="entry name" value="HAD superfamily/HAD-like"/>
    <property type="match status" value="1"/>
</dbReference>
<dbReference type="SFLD" id="SFLDS00003">
    <property type="entry name" value="Haloacid_Dehalogenase"/>
    <property type="match status" value="1"/>
</dbReference>
<comment type="caution">
    <text evidence="5">The sequence shown here is derived from an EMBL/GenBank/DDBJ whole genome shotgun (WGS) entry which is preliminary data.</text>
</comment>
<dbReference type="Pfam" id="PF13419">
    <property type="entry name" value="HAD_2"/>
    <property type="match status" value="1"/>
</dbReference>
<dbReference type="FunFam" id="3.40.50.1000:FF:000022">
    <property type="entry name" value="Phosphoglycolate phosphatase"/>
    <property type="match status" value="1"/>
</dbReference>
<dbReference type="SUPFAM" id="SSF56784">
    <property type="entry name" value="HAD-like"/>
    <property type="match status" value="1"/>
</dbReference>
<dbReference type="InterPro" id="IPR041492">
    <property type="entry name" value="HAD_2"/>
</dbReference>
<sequence>MELIINTQLVIFDLDGTLCDTFDDIYLSLKHILDNYNVYTPSLDEVKSFIGDGLALLIERTLNVTNQVHLKDKIMADFMQYYKENCTDSSMLFPGMENVLKDLYNRNINMAVVSNKAANLVDIIIKDLDLSHYFKFIYGGDSFSEKKPSPVPLLSILSDLNISPDNAYMVGDSDNDVLAGTASGMHTIYCSYGYAPLKKSHAEFTAENPLQILDFIR</sequence>
<reference evidence="5" key="2">
    <citation type="submission" date="2021-04" db="EMBL/GenBank/DDBJ databases">
        <authorList>
            <person name="Gilroy R."/>
        </authorList>
    </citation>
    <scope>NUCLEOTIDE SEQUENCE</scope>
    <source>
        <strain evidence="5">ChiW4-1371</strain>
    </source>
</reference>
<dbReference type="SFLD" id="SFLDG01135">
    <property type="entry name" value="C1.5.6:_HAD__Beta-PGM__Phospha"/>
    <property type="match status" value="1"/>
</dbReference>
<evidence type="ECO:0000256" key="1">
    <source>
        <dbReference type="ARBA" id="ARBA00000830"/>
    </source>
</evidence>
<proteinExistence type="inferred from homology"/>
<comment type="similarity">
    <text evidence="3">Belongs to the HAD-like hydrolase superfamily. CbbY/CbbZ/Gph/YieH family.</text>
</comment>
<evidence type="ECO:0000313" key="6">
    <source>
        <dbReference type="Proteomes" id="UP000824176"/>
    </source>
</evidence>
<dbReference type="AlphaFoldDB" id="A0A9D2GSR4"/>
<dbReference type="GO" id="GO:0005829">
    <property type="term" value="C:cytosol"/>
    <property type="evidence" value="ECO:0007669"/>
    <property type="project" value="TreeGrafter"/>
</dbReference>
<dbReference type="InterPro" id="IPR050155">
    <property type="entry name" value="HAD-like_hydrolase_sf"/>
</dbReference>
<dbReference type="Proteomes" id="UP000824176">
    <property type="component" value="Unassembled WGS sequence"/>
</dbReference>
<evidence type="ECO:0000256" key="4">
    <source>
        <dbReference type="ARBA" id="ARBA00013078"/>
    </source>
</evidence>
<dbReference type="EMBL" id="DXAQ01000031">
    <property type="protein sequence ID" value="HIZ88697.1"/>
    <property type="molecule type" value="Genomic_DNA"/>
</dbReference>
<dbReference type="PANTHER" id="PTHR43434:SF1">
    <property type="entry name" value="PHOSPHOGLYCOLATE PHOSPHATASE"/>
    <property type="match status" value="1"/>
</dbReference>
<dbReference type="NCBIfam" id="TIGR01549">
    <property type="entry name" value="HAD-SF-IA-v1"/>
    <property type="match status" value="1"/>
</dbReference>
<organism evidence="5 6">
    <name type="scientific">Candidatus Mucispirillum faecigallinarum</name>
    <dbReference type="NCBI Taxonomy" id="2838699"/>
    <lineage>
        <taxon>Bacteria</taxon>
        <taxon>Pseudomonadati</taxon>
        <taxon>Deferribacterota</taxon>
        <taxon>Deferribacteres</taxon>
        <taxon>Deferribacterales</taxon>
        <taxon>Mucispirillaceae</taxon>
        <taxon>Mucispirillum</taxon>
    </lineage>
</organism>
<dbReference type="Gene3D" id="1.10.150.240">
    <property type="entry name" value="Putative phosphatase, domain 2"/>
    <property type="match status" value="1"/>
</dbReference>
<dbReference type="InterPro" id="IPR023198">
    <property type="entry name" value="PGP-like_dom2"/>
</dbReference>
<accession>A0A9D2GSR4</accession>
<dbReference type="InterPro" id="IPR036412">
    <property type="entry name" value="HAD-like_sf"/>
</dbReference>
<evidence type="ECO:0000313" key="5">
    <source>
        <dbReference type="EMBL" id="HIZ88697.1"/>
    </source>
</evidence>
<dbReference type="EC" id="3.1.3.18" evidence="4"/>
<dbReference type="GO" id="GO:0006281">
    <property type="term" value="P:DNA repair"/>
    <property type="evidence" value="ECO:0007669"/>
    <property type="project" value="TreeGrafter"/>
</dbReference>
<evidence type="ECO:0000256" key="2">
    <source>
        <dbReference type="ARBA" id="ARBA00004818"/>
    </source>
</evidence>
<gene>
    <name evidence="5" type="ORF">H9804_02035</name>
</gene>
<dbReference type="PANTHER" id="PTHR43434">
    <property type="entry name" value="PHOSPHOGLYCOLATE PHOSPHATASE"/>
    <property type="match status" value="1"/>
</dbReference>
<dbReference type="SFLD" id="SFLDG01129">
    <property type="entry name" value="C1.5:_HAD__Beta-PGM__Phosphata"/>
    <property type="match status" value="1"/>
</dbReference>
<dbReference type="InterPro" id="IPR006549">
    <property type="entry name" value="HAD-SF_hydro_IIIA"/>
</dbReference>
<dbReference type="NCBIfam" id="TIGR01662">
    <property type="entry name" value="HAD-SF-IIIA"/>
    <property type="match status" value="1"/>
</dbReference>
<dbReference type="InterPro" id="IPR006439">
    <property type="entry name" value="HAD-SF_hydro_IA"/>
</dbReference>
<reference evidence="5" key="1">
    <citation type="journal article" date="2021" name="PeerJ">
        <title>Extensive microbial diversity within the chicken gut microbiome revealed by metagenomics and culture.</title>
        <authorList>
            <person name="Gilroy R."/>
            <person name="Ravi A."/>
            <person name="Getino M."/>
            <person name="Pursley I."/>
            <person name="Horton D.L."/>
            <person name="Alikhan N.F."/>
            <person name="Baker D."/>
            <person name="Gharbi K."/>
            <person name="Hall N."/>
            <person name="Watson M."/>
            <person name="Adriaenssens E.M."/>
            <person name="Foster-Nyarko E."/>
            <person name="Jarju S."/>
            <person name="Secka A."/>
            <person name="Antonio M."/>
            <person name="Oren A."/>
            <person name="Chaudhuri R.R."/>
            <person name="La Ragione R."/>
            <person name="Hildebrand F."/>
            <person name="Pallen M.J."/>
        </authorList>
    </citation>
    <scope>NUCLEOTIDE SEQUENCE</scope>
    <source>
        <strain evidence="5">ChiW4-1371</strain>
    </source>
</reference>
<evidence type="ECO:0000256" key="3">
    <source>
        <dbReference type="ARBA" id="ARBA00006171"/>
    </source>
</evidence>
<name>A0A9D2GSR4_9BACT</name>
<dbReference type="InterPro" id="IPR023214">
    <property type="entry name" value="HAD_sf"/>
</dbReference>